<protein>
    <recommendedName>
        <fullName evidence="1">AbiTii domain-containing protein</fullName>
    </recommendedName>
</protein>
<proteinExistence type="predicted"/>
<dbReference type="InterPro" id="IPR041304">
    <property type="entry name" value="AbiTii"/>
</dbReference>
<dbReference type="EMBL" id="WEKV01000014">
    <property type="protein sequence ID" value="KAB7783911.1"/>
    <property type="molecule type" value="Genomic_DNA"/>
</dbReference>
<feature type="domain" description="AbiTii" evidence="1">
    <location>
        <begin position="4"/>
        <end position="178"/>
    </location>
</feature>
<dbReference type="AlphaFoldDB" id="A0A833MY43"/>
<organism evidence="2 3">
    <name type="scientific">Methylorubrum populi</name>
    <dbReference type="NCBI Taxonomy" id="223967"/>
    <lineage>
        <taxon>Bacteria</taxon>
        <taxon>Pseudomonadati</taxon>
        <taxon>Pseudomonadota</taxon>
        <taxon>Alphaproteobacteria</taxon>
        <taxon>Hyphomicrobiales</taxon>
        <taxon>Methylobacteriaceae</taxon>
        <taxon>Methylorubrum</taxon>
    </lineage>
</organism>
<evidence type="ECO:0000313" key="3">
    <source>
        <dbReference type="Proteomes" id="UP000469949"/>
    </source>
</evidence>
<gene>
    <name evidence="2" type="ORF">F8B43_3834</name>
</gene>
<name>A0A833MY43_9HYPH</name>
<accession>A0A833MY43</accession>
<evidence type="ECO:0000313" key="2">
    <source>
        <dbReference type="EMBL" id="KAB7783911.1"/>
    </source>
</evidence>
<dbReference type="Proteomes" id="UP000469949">
    <property type="component" value="Unassembled WGS sequence"/>
</dbReference>
<evidence type="ECO:0000259" key="1">
    <source>
        <dbReference type="Pfam" id="PF18864"/>
    </source>
</evidence>
<dbReference type="RefSeq" id="WP_152277977.1">
    <property type="nucleotide sequence ID" value="NZ_WEKV01000014.1"/>
</dbReference>
<reference evidence="2 3" key="1">
    <citation type="submission" date="2019-10" db="EMBL/GenBank/DDBJ databases">
        <title>Draft Genome Sequence of the Caffeine Degrading Methylotroph Methylorubrum populi PINKEL.</title>
        <authorList>
            <person name="Dawson S.C."/>
            <person name="Zhang X."/>
            <person name="Wright M.E."/>
            <person name="Sharma G."/>
            <person name="Langner J.T."/>
            <person name="Ditty J.L."/>
            <person name="Subuyuj G.A."/>
        </authorList>
    </citation>
    <scope>NUCLEOTIDE SEQUENCE [LARGE SCALE GENOMIC DNA]</scope>
    <source>
        <strain evidence="2 3">Pinkel</strain>
    </source>
</reference>
<dbReference type="Pfam" id="PF18864">
    <property type="entry name" value="AbiTii"/>
    <property type="match status" value="1"/>
</dbReference>
<sequence length="293" mass="31415">MQHSIILRVQAEAQDRNVPLASILSRARIAARRLALPGVPAWLDKEGDGYEAEDDLPDYRFVAGRHQFFNPVHGCWRPVVHEAGPPLIPLQHSVYDLEELLHNAPAGFLSCPAEPVQFNSYGSVLTFASRFRIENIDVLRALAKVRRLILDWTIALESAGVLGDGTAFTASERTEAYIVTQNFIAQNQSIGVAGNISGGTNNIAPVQSADGGIDIRRVREFLAETSALVGNLPPIVRDDMREAVADAQAEVGKSAPDARKVGKALAVIKDLGMRAGGSVIATGIVEGAKALAP</sequence>
<comment type="caution">
    <text evidence="2">The sequence shown here is derived from an EMBL/GenBank/DDBJ whole genome shotgun (WGS) entry which is preliminary data.</text>
</comment>